<gene>
    <name evidence="2" type="ORF">FJR48_11705</name>
</gene>
<keyword evidence="1" id="KW-0732">Signal</keyword>
<dbReference type="OrthoDB" id="5334979at2"/>
<feature type="signal peptide" evidence="1">
    <location>
        <begin position="1"/>
        <end position="15"/>
    </location>
</feature>
<evidence type="ECO:0000313" key="3">
    <source>
        <dbReference type="Proteomes" id="UP000326944"/>
    </source>
</evidence>
<evidence type="ECO:0000313" key="2">
    <source>
        <dbReference type="EMBL" id="QFR50354.1"/>
    </source>
</evidence>
<sequence length="86" mass="10010">MKNFLLLTFSLTLYAAGPFDSPSSKHYDMSAFHTQKNLENKKASENEKIICRKVCDKKIYKEQVISDAINFYKSSKMHHFDSNSNR</sequence>
<dbReference type="KEGG" id="sulg:FJR48_11705"/>
<reference evidence="2 3" key="1">
    <citation type="submission" date="2019-09" db="EMBL/GenBank/DDBJ databases">
        <title>Sulfurimonas gotlandica sp. nov., a chemoautotrophic and psychrotolerant epsilonproteobacterium isolated from a pelagic redoxcline, and an emended description of the genus Sulfurimonas.</title>
        <authorList>
            <person name="Wang S."/>
            <person name="Jiang L."/>
            <person name="Shao S."/>
        </authorList>
    </citation>
    <scope>NUCLEOTIDE SEQUENCE [LARGE SCALE GENOMIC DNA]</scope>
    <source>
        <strain evidence="2 3">GYSZ_1</strain>
    </source>
</reference>
<dbReference type="AlphaFoldDB" id="A0A5P8P3T6"/>
<evidence type="ECO:0000256" key="1">
    <source>
        <dbReference type="SAM" id="SignalP"/>
    </source>
</evidence>
<proteinExistence type="predicted"/>
<protein>
    <submittedName>
        <fullName evidence="2">Uncharacterized protein</fullName>
    </submittedName>
</protein>
<name>A0A5P8P3T6_9BACT</name>
<organism evidence="2 3">
    <name type="scientific">Sulfurimonas lithotrophica</name>
    <dbReference type="NCBI Taxonomy" id="2590022"/>
    <lineage>
        <taxon>Bacteria</taxon>
        <taxon>Pseudomonadati</taxon>
        <taxon>Campylobacterota</taxon>
        <taxon>Epsilonproteobacteria</taxon>
        <taxon>Campylobacterales</taxon>
        <taxon>Sulfurimonadaceae</taxon>
        <taxon>Sulfurimonas</taxon>
    </lineage>
</organism>
<dbReference type="Proteomes" id="UP000326944">
    <property type="component" value="Chromosome"/>
</dbReference>
<dbReference type="RefSeq" id="WP_152308302.1">
    <property type="nucleotide sequence ID" value="NZ_CP043617.1"/>
</dbReference>
<accession>A0A5P8P3T6</accession>
<dbReference type="EMBL" id="CP043617">
    <property type="protein sequence ID" value="QFR50354.1"/>
    <property type="molecule type" value="Genomic_DNA"/>
</dbReference>
<feature type="chain" id="PRO_5025064198" evidence="1">
    <location>
        <begin position="16"/>
        <end position="86"/>
    </location>
</feature>
<keyword evidence="3" id="KW-1185">Reference proteome</keyword>